<dbReference type="PANTHER" id="PTHR21666:SF270">
    <property type="entry name" value="MUREIN HYDROLASE ACTIVATOR ENVC"/>
    <property type="match status" value="1"/>
</dbReference>
<dbReference type="Gene3D" id="2.70.70.10">
    <property type="entry name" value="Glucose Permease (Domain IIA)"/>
    <property type="match status" value="1"/>
</dbReference>
<proteinExistence type="predicted"/>
<keyword evidence="1 4" id="KW-0732">Signal</keyword>
<keyword evidence="8" id="KW-1185">Reference proteome</keyword>
<evidence type="ECO:0000313" key="8">
    <source>
        <dbReference type="Proteomes" id="UP001549167"/>
    </source>
</evidence>
<dbReference type="PANTHER" id="PTHR21666">
    <property type="entry name" value="PEPTIDASE-RELATED"/>
    <property type="match status" value="1"/>
</dbReference>
<evidence type="ECO:0000313" key="7">
    <source>
        <dbReference type="EMBL" id="MET3682962.1"/>
    </source>
</evidence>
<dbReference type="InterPro" id="IPR057309">
    <property type="entry name" value="PcsB_CC"/>
</dbReference>
<comment type="caution">
    <text evidence="7">The sequence shown here is derived from an EMBL/GenBank/DDBJ whole genome shotgun (WGS) entry which is preliminary data.</text>
</comment>
<dbReference type="RefSeq" id="WP_354219561.1">
    <property type="nucleotide sequence ID" value="NZ_JBEPMX010000004.1"/>
</dbReference>
<dbReference type="CDD" id="cd12797">
    <property type="entry name" value="M23_peptidase"/>
    <property type="match status" value="1"/>
</dbReference>
<keyword evidence="2" id="KW-0175">Coiled coil</keyword>
<dbReference type="Gene3D" id="6.10.250.3150">
    <property type="match status" value="1"/>
</dbReference>
<organism evidence="7 8">
    <name type="scientific">Alkalibacillus flavidus</name>
    <dbReference type="NCBI Taxonomy" id="546021"/>
    <lineage>
        <taxon>Bacteria</taxon>
        <taxon>Bacillati</taxon>
        <taxon>Bacillota</taxon>
        <taxon>Bacilli</taxon>
        <taxon>Bacillales</taxon>
        <taxon>Bacillaceae</taxon>
        <taxon>Alkalibacillus</taxon>
    </lineage>
</organism>
<reference evidence="7 8" key="1">
    <citation type="submission" date="2024-06" db="EMBL/GenBank/DDBJ databases">
        <title>Genomic Encyclopedia of Type Strains, Phase IV (KMG-IV): sequencing the most valuable type-strain genomes for metagenomic binning, comparative biology and taxonomic classification.</title>
        <authorList>
            <person name="Goeker M."/>
        </authorList>
    </citation>
    <scope>NUCLEOTIDE SEQUENCE [LARGE SCALE GENOMIC DNA]</scope>
    <source>
        <strain evidence="7 8">DSM 23520</strain>
    </source>
</reference>
<evidence type="ECO:0000256" key="1">
    <source>
        <dbReference type="ARBA" id="ARBA00022729"/>
    </source>
</evidence>
<evidence type="ECO:0000256" key="3">
    <source>
        <dbReference type="SAM" id="MobiDB-lite"/>
    </source>
</evidence>
<name>A0ABV2KTQ2_9BACI</name>
<feature type="signal peptide" evidence="4">
    <location>
        <begin position="1"/>
        <end position="17"/>
    </location>
</feature>
<evidence type="ECO:0000256" key="4">
    <source>
        <dbReference type="SAM" id="SignalP"/>
    </source>
</evidence>
<feature type="domain" description="Peptidoglycan hydrolase PcsB coiled-coil" evidence="6">
    <location>
        <begin position="132"/>
        <end position="205"/>
    </location>
</feature>
<evidence type="ECO:0000259" key="6">
    <source>
        <dbReference type="Pfam" id="PF24568"/>
    </source>
</evidence>
<dbReference type="Pfam" id="PF01551">
    <property type="entry name" value="Peptidase_M23"/>
    <property type="match status" value="1"/>
</dbReference>
<evidence type="ECO:0000259" key="5">
    <source>
        <dbReference type="Pfam" id="PF01551"/>
    </source>
</evidence>
<evidence type="ECO:0000256" key="2">
    <source>
        <dbReference type="SAM" id="Coils"/>
    </source>
</evidence>
<dbReference type="EMBL" id="JBEPMX010000004">
    <property type="protein sequence ID" value="MET3682962.1"/>
    <property type="molecule type" value="Genomic_DNA"/>
</dbReference>
<dbReference type="Proteomes" id="UP001549167">
    <property type="component" value="Unassembled WGS sequence"/>
</dbReference>
<feature type="region of interest" description="Disordered" evidence="3">
    <location>
        <begin position="211"/>
        <end position="235"/>
    </location>
</feature>
<dbReference type="InterPro" id="IPR011055">
    <property type="entry name" value="Dup_hybrid_motif"/>
</dbReference>
<dbReference type="InterPro" id="IPR016047">
    <property type="entry name" value="M23ase_b-sheet_dom"/>
</dbReference>
<gene>
    <name evidence="7" type="ORF">ABID56_001052</name>
</gene>
<protein>
    <submittedName>
        <fullName evidence="7">Peptidoglycan hydrolase CwlO-like protein</fullName>
    </submittedName>
</protein>
<feature type="chain" id="PRO_5045924799" evidence="4">
    <location>
        <begin position="18"/>
        <end position="464"/>
    </location>
</feature>
<feature type="coiled-coil region" evidence="2">
    <location>
        <begin position="27"/>
        <end position="145"/>
    </location>
</feature>
<dbReference type="SUPFAM" id="SSF51261">
    <property type="entry name" value="Duplicated hybrid motif"/>
    <property type="match status" value="1"/>
</dbReference>
<accession>A0ABV2KTQ2</accession>
<dbReference type="InterPro" id="IPR050570">
    <property type="entry name" value="Cell_wall_metabolism_enzyme"/>
</dbReference>
<feature type="domain" description="M23ase beta-sheet core" evidence="5">
    <location>
        <begin position="334"/>
        <end position="437"/>
    </location>
</feature>
<dbReference type="Pfam" id="PF24568">
    <property type="entry name" value="CC_PcsB"/>
    <property type="match status" value="1"/>
</dbReference>
<dbReference type="SUPFAM" id="SSF57997">
    <property type="entry name" value="Tropomyosin"/>
    <property type="match status" value="1"/>
</dbReference>
<sequence>MLTKKWMIFLSLTVVFAGVMVWTGTTTTEANESTDEIEQELNEVQEERESITNELDNLQEQLDQLEQQQAQTEDELAQINNEIQQAELEVRQKELDIEKTETEIRQLEAEIRKLENEIEQLEAEIKQLEQEIKETKERIAEREVVLKDRLRSLQKNGGSVRYLEVILGASDFGDFISRTTAVNKVMEQDQDILDQHAADKKHLEETVAQVEETKAEVEDNKASVEQNKQEVESKQETLVAQKQDLDQLIANLNDRREEQEVILANLEQEEDELESYRVSLAEEEDILKARENSLQRQIERAESGPPASSNSSATFITPMDGYLTSNFGHRWGRQHFGTDIGNLPNPTTPIYAAASGEVYRVVSGCVVGDRSCGGGYGNVVYMTHYIDGVAYDTVYAHMTSVNVSVGQTVEQGQQIGRMGNTGASGGPHLHFEIHRGGGWNNAKSNAVDPRQYISVPSRSQFYSR</sequence>